<sequence>MADGMQKLYDVVVVGGGVTGSALLFALSRYTNIKSALLLEKYNKIAALNSNAHSNSQTLHFGDVETNYTVEKAKHVKTQAEYLLNYTKRFLKGDERDKIIQHCQKMVLGVGSGEVKALEKGYDSLKPVFPGLKKVNANGLAKIEPKVMDGRNRREEVLALLSNKGYMVDFGRLAGTFISNAKVNKKKKIDVKLGEPVIDAKRGNEYYSVHTRNGVVHAKFVAFEAGTYSLYFAKKFGYDKGLSILAIGGGFYYSKRMLRGKVYRVQHGGIPFAAIHADPDITDPKVTRYGPTVTIDIELEKGHPETIPDYISAFEKDIHTFETVRKILGNRDIQRIIDNNMLYSMPIIGKHRFVDNEARKIIPKIGYDDVWFDKSAGGIRPQIIDEQKRKLVLGEARLQREGLIFNITPSPGASSCVGNALEDASYITEYIDAEFDRELFNKEIGSRG</sequence>
<dbReference type="GO" id="GO:0006099">
    <property type="term" value="P:tricarboxylic acid cycle"/>
    <property type="evidence" value="ECO:0007669"/>
    <property type="project" value="UniProtKB-UniPathway"/>
</dbReference>
<reference evidence="7" key="1">
    <citation type="submission" date="2013-08" db="EMBL/GenBank/DDBJ databases">
        <authorList>
            <person name="Mendez C."/>
            <person name="Richter M."/>
            <person name="Ferrer M."/>
            <person name="Sanchez J."/>
        </authorList>
    </citation>
    <scope>NUCLEOTIDE SEQUENCE</scope>
</reference>
<gene>
    <name evidence="7" type="ORF">B2A_07749</name>
</gene>
<comment type="cofactor">
    <cofactor evidence="1">
        <name>FAD</name>
        <dbReference type="ChEBI" id="CHEBI:57692"/>
    </cofactor>
</comment>
<evidence type="ECO:0000256" key="4">
    <source>
        <dbReference type="ARBA" id="ARBA00022630"/>
    </source>
</evidence>
<dbReference type="SUPFAM" id="SSF51905">
    <property type="entry name" value="FAD/NAD(P)-binding domain"/>
    <property type="match status" value="1"/>
</dbReference>
<comment type="pathway">
    <text evidence="2">Carbohydrate metabolism; tricarboxylic acid cycle.</text>
</comment>
<dbReference type="InterPro" id="IPR006231">
    <property type="entry name" value="MQO"/>
</dbReference>
<organism evidence="7">
    <name type="scientific">mine drainage metagenome</name>
    <dbReference type="NCBI Taxonomy" id="410659"/>
    <lineage>
        <taxon>unclassified sequences</taxon>
        <taxon>metagenomes</taxon>
        <taxon>ecological metagenomes</taxon>
    </lineage>
</organism>
<reference evidence="7" key="2">
    <citation type="journal article" date="2014" name="ISME J.">
        <title>Microbial stratification in low pH oxic and suboxic macroscopic growths along an acid mine drainage.</title>
        <authorList>
            <person name="Mendez-Garcia C."/>
            <person name="Mesa V."/>
            <person name="Sprenger R.R."/>
            <person name="Richter M."/>
            <person name="Diez M.S."/>
            <person name="Solano J."/>
            <person name="Bargiela R."/>
            <person name="Golyshina O.V."/>
            <person name="Manteca A."/>
            <person name="Ramos J.L."/>
            <person name="Gallego J.R."/>
            <person name="Llorente I."/>
            <person name="Martins Dos Santos V.A."/>
            <person name="Jensen O.N."/>
            <person name="Pelaez A.I."/>
            <person name="Sanchez J."/>
            <person name="Ferrer M."/>
        </authorList>
    </citation>
    <scope>NUCLEOTIDE SEQUENCE</scope>
</reference>
<evidence type="ECO:0000256" key="2">
    <source>
        <dbReference type="ARBA" id="ARBA00005163"/>
    </source>
</evidence>
<accession>T1B809</accession>
<dbReference type="EMBL" id="AUZZ01005562">
    <property type="protein sequence ID" value="EQD49134.1"/>
    <property type="molecule type" value="Genomic_DNA"/>
</dbReference>
<proteinExistence type="predicted"/>
<keyword evidence="5" id="KW-0274">FAD</keyword>
<dbReference type="PANTHER" id="PTHR43104:SF2">
    <property type="entry name" value="L-2-HYDROXYGLUTARATE DEHYDROGENASE, MITOCHONDRIAL"/>
    <property type="match status" value="1"/>
</dbReference>
<dbReference type="UniPathway" id="UPA00223"/>
<keyword evidence="6" id="KW-0560">Oxidoreductase</keyword>
<dbReference type="GO" id="GO:0047545">
    <property type="term" value="F:(S)-2-hydroxyglutarate dehydrogenase activity"/>
    <property type="evidence" value="ECO:0007669"/>
    <property type="project" value="TreeGrafter"/>
</dbReference>
<evidence type="ECO:0000313" key="7">
    <source>
        <dbReference type="EMBL" id="EQD49134.1"/>
    </source>
</evidence>
<comment type="caution">
    <text evidence="7">The sequence shown here is derived from an EMBL/GenBank/DDBJ whole genome shotgun (WGS) entry which is preliminary data.</text>
</comment>
<evidence type="ECO:0000256" key="5">
    <source>
        <dbReference type="ARBA" id="ARBA00022827"/>
    </source>
</evidence>
<evidence type="ECO:0000256" key="1">
    <source>
        <dbReference type="ARBA" id="ARBA00001974"/>
    </source>
</evidence>
<keyword evidence="4" id="KW-0285">Flavoprotein</keyword>
<dbReference type="Gene3D" id="3.50.50.60">
    <property type="entry name" value="FAD/NAD(P)-binding domain"/>
    <property type="match status" value="1"/>
</dbReference>
<name>T1B809_9ZZZZ</name>
<dbReference type="GO" id="GO:0008924">
    <property type="term" value="F:L-malate dehydrogenase (quinone) activity"/>
    <property type="evidence" value="ECO:0007669"/>
    <property type="project" value="InterPro"/>
</dbReference>
<dbReference type="InterPro" id="IPR036188">
    <property type="entry name" value="FAD/NAD-bd_sf"/>
</dbReference>
<evidence type="ECO:0000256" key="3">
    <source>
        <dbReference type="ARBA" id="ARBA00022532"/>
    </source>
</evidence>
<dbReference type="PANTHER" id="PTHR43104">
    <property type="entry name" value="L-2-HYDROXYGLUTARATE DEHYDROGENASE, MITOCHONDRIAL"/>
    <property type="match status" value="1"/>
</dbReference>
<keyword evidence="3" id="KW-0816">Tricarboxylic acid cycle</keyword>
<dbReference type="Pfam" id="PF06039">
    <property type="entry name" value="Mqo"/>
    <property type="match status" value="1"/>
</dbReference>
<dbReference type="GO" id="GO:0005737">
    <property type="term" value="C:cytoplasm"/>
    <property type="evidence" value="ECO:0007669"/>
    <property type="project" value="TreeGrafter"/>
</dbReference>
<protein>
    <submittedName>
        <fullName evidence="7">Malate:quinone oxidoreductase</fullName>
    </submittedName>
</protein>
<evidence type="ECO:0000256" key="6">
    <source>
        <dbReference type="ARBA" id="ARBA00023002"/>
    </source>
</evidence>
<dbReference type="AlphaFoldDB" id="T1B809"/>
<dbReference type="Gene3D" id="3.30.9.10">
    <property type="entry name" value="D-Amino Acid Oxidase, subunit A, domain 2"/>
    <property type="match status" value="1"/>
</dbReference>